<dbReference type="Gene3D" id="3.30.310.50">
    <property type="entry name" value="Alpha-D-phosphohexomutase, C-terminal domain"/>
    <property type="match status" value="1"/>
</dbReference>
<sequence length="352" mass="39054">MTTAQAFTLSGTGRINNAMAMLDEICEHFVEHAEVNRDGASAVLESEEARVDIAVTDDRMLIAIACESEEAVQATRVMLAEHLFYFAGDETLELTWTNSARRDRPTNLHEANVVSAFNVTPRMRRLVIACDDVQPFIGGDMHVRLLVPPVDREPVWPGIHDNGRIAWPTGEDTLLARVYTIRKVDAERSQLWIDVLQHPEPGVKTPGADFARDARPGQRLALLGPGGGDLPSAQTLFLAGDETALPAIARIAAEIPTGTHLKALIEVHDEAEEQELSSRGSIEVEWLHRSSYAVDAKGVLAKTICDALGDVDAQTFVWVACEKAEVRTVRKFLAPKQRDRKLQYLAWYWERT</sequence>
<dbReference type="GO" id="GO:0016491">
    <property type="term" value="F:oxidoreductase activity"/>
    <property type="evidence" value="ECO:0007669"/>
    <property type="project" value="InterPro"/>
</dbReference>
<proteinExistence type="inferred from homology"/>
<dbReference type="Proteomes" id="UP000316429">
    <property type="component" value="Unassembled WGS sequence"/>
</dbReference>
<dbReference type="Gene3D" id="2.40.30.10">
    <property type="entry name" value="Translation factors"/>
    <property type="match status" value="1"/>
</dbReference>
<dbReference type="Pfam" id="PF09981">
    <property type="entry name" value="DUF2218"/>
    <property type="match status" value="1"/>
</dbReference>
<gene>
    <name evidence="3" type="ORF">FJQ55_16470</name>
</gene>
<organism evidence="3 4">
    <name type="scientific">Rhizobium glycinendophyticum</name>
    <dbReference type="NCBI Taxonomy" id="2589807"/>
    <lineage>
        <taxon>Bacteria</taxon>
        <taxon>Pseudomonadati</taxon>
        <taxon>Pseudomonadota</taxon>
        <taxon>Alphaproteobacteria</taxon>
        <taxon>Hyphomicrobiales</taxon>
        <taxon>Rhizobiaceae</taxon>
        <taxon>Rhizobium/Agrobacterium group</taxon>
        <taxon>Rhizobium</taxon>
    </lineage>
</organism>
<dbReference type="RefSeq" id="WP_140829831.1">
    <property type="nucleotide sequence ID" value="NZ_VFYP01000002.1"/>
</dbReference>
<dbReference type="PROSITE" id="PS51384">
    <property type="entry name" value="FAD_FR"/>
    <property type="match status" value="1"/>
</dbReference>
<evidence type="ECO:0000256" key="1">
    <source>
        <dbReference type="ARBA" id="ARBA00035644"/>
    </source>
</evidence>
<dbReference type="InterPro" id="IPR017938">
    <property type="entry name" value="Riboflavin_synthase-like_b-brl"/>
</dbReference>
<dbReference type="InterPro" id="IPR039261">
    <property type="entry name" value="FNR_nucleotide-bd"/>
</dbReference>
<dbReference type="PANTHER" id="PTHR30157:SF0">
    <property type="entry name" value="NADPH-DEPENDENT FERRIC-CHELATE REDUCTASE"/>
    <property type="match status" value="1"/>
</dbReference>
<dbReference type="AlphaFoldDB" id="A0A504UCC3"/>
<dbReference type="InterPro" id="IPR013113">
    <property type="entry name" value="SIP_FAD-bd"/>
</dbReference>
<evidence type="ECO:0000313" key="3">
    <source>
        <dbReference type="EMBL" id="TPP07236.1"/>
    </source>
</evidence>
<dbReference type="Pfam" id="PF08021">
    <property type="entry name" value="FAD_binding_9"/>
    <property type="match status" value="1"/>
</dbReference>
<reference evidence="3 4" key="1">
    <citation type="submission" date="2019-06" db="EMBL/GenBank/DDBJ databases">
        <title>Rhizobium sp. CL12 isolated from roots of soybean.</title>
        <authorList>
            <person name="Wang C."/>
        </authorList>
    </citation>
    <scope>NUCLEOTIDE SEQUENCE [LARGE SCALE GENOMIC DNA]</scope>
    <source>
        <strain evidence="3 4">CL12</strain>
    </source>
</reference>
<dbReference type="Gene3D" id="3.40.50.80">
    <property type="entry name" value="Nucleotide-binding domain of ferredoxin-NADP reductase (FNR) module"/>
    <property type="match status" value="1"/>
</dbReference>
<accession>A0A504UCC3</accession>
<dbReference type="InterPro" id="IPR017927">
    <property type="entry name" value="FAD-bd_FR_type"/>
</dbReference>
<name>A0A504UCC3_9HYPH</name>
<dbReference type="EMBL" id="VFYP01000002">
    <property type="protein sequence ID" value="TPP07236.1"/>
    <property type="molecule type" value="Genomic_DNA"/>
</dbReference>
<feature type="domain" description="FAD-binding FR-type" evidence="2">
    <location>
        <begin position="106"/>
        <end position="232"/>
    </location>
</feature>
<protein>
    <submittedName>
        <fullName evidence="3">Siderophore-interacting protein</fullName>
    </submittedName>
</protein>
<dbReference type="InterPro" id="IPR039374">
    <property type="entry name" value="SIP_fam"/>
</dbReference>
<keyword evidence="4" id="KW-1185">Reference proteome</keyword>
<evidence type="ECO:0000259" key="2">
    <source>
        <dbReference type="PROSITE" id="PS51384"/>
    </source>
</evidence>
<comment type="caution">
    <text evidence="3">The sequence shown here is derived from an EMBL/GenBank/DDBJ whole genome shotgun (WGS) entry which is preliminary data.</text>
</comment>
<dbReference type="CDD" id="cd06193">
    <property type="entry name" value="siderophore_interacting"/>
    <property type="match status" value="1"/>
</dbReference>
<dbReference type="OrthoDB" id="9814826at2"/>
<dbReference type="InterPro" id="IPR007037">
    <property type="entry name" value="SIP_rossman_dom"/>
</dbReference>
<evidence type="ECO:0000313" key="4">
    <source>
        <dbReference type="Proteomes" id="UP000316429"/>
    </source>
</evidence>
<comment type="similarity">
    <text evidence="1">Belongs to the SIP oxidoreductase family.</text>
</comment>
<dbReference type="Pfam" id="PF04954">
    <property type="entry name" value="SIP"/>
    <property type="match status" value="1"/>
</dbReference>
<dbReference type="SUPFAM" id="SSF63380">
    <property type="entry name" value="Riboflavin synthase domain-like"/>
    <property type="match status" value="1"/>
</dbReference>
<dbReference type="PANTHER" id="PTHR30157">
    <property type="entry name" value="FERRIC REDUCTASE, NADPH-DEPENDENT"/>
    <property type="match status" value="1"/>
</dbReference>
<dbReference type="InterPro" id="IPR014543">
    <property type="entry name" value="UCP028291"/>
</dbReference>